<feature type="compositionally biased region" description="Polar residues" evidence="2">
    <location>
        <begin position="796"/>
        <end position="815"/>
    </location>
</feature>
<name>A0A2S6CMG4_9PEZI</name>
<keyword evidence="1" id="KW-0233">DNA recombination</keyword>
<feature type="compositionally biased region" description="Basic residues" evidence="2">
    <location>
        <begin position="1121"/>
        <end position="1136"/>
    </location>
</feature>
<feature type="region of interest" description="Disordered" evidence="2">
    <location>
        <begin position="792"/>
        <end position="899"/>
    </location>
</feature>
<dbReference type="InterPro" id="IPR021842">
    <property type="entry name" value="DUF3435"/>
</dbReference>
<dbReference type="PANTHER" id="PTHR37535:SF3">
    <property type="entry name" value="FLUG DOMAIN-CONTAINING PROTEIN"/>
    <property type="match status" value="1"/>
</dbReference>
<dbReference type="Gene3D" id="1.10.443.10">
    <property type="entry name" value="Intergrase catalytic core"/>
    <property type="match status" value="1"/>
</dbReference>
<sequence length="1145" mass="128794">MINMPIHATNFNSSQDDTWDINDEIIAFGGDGAERVYQIHEVGSTSYKKDMDHMSKCWIAYRAYIQRPVSKEDLFPQHPTQGNIHSFFLYLLHTKKGRIDAKLAVTTLKRHLTMFTVLYTATTGRRIDEKVCKQIKKAIRWLLVEKGASLKSKPRSLANRPVVLDLLHFLWARDEYHFRHPRQRLQLSLQVMLMFYLGGRPGEFVESSAYSGSNEGLLYKDLQFIIVKRGNKKRILLLVKIRLQKGRRHVEKTFIDLPLIQDSTNPELCPVVLLLALAIADGALEGITTTDDLDSVDPDDGGHAILRIKDLAEETPVLRAMEGTIKRGDRNLLSSTRISTAGWLSNQVGMLSERAGYKVKLVSYDFRRGHANAINEQVRPEVRRQRMGHKSDDTFLHYISSVSAVDTQAMLHERDPETELLEFIKSAALHRTTKQHEQLPQDDVFPLRSTYLEASVGHRGIADYYSSTKDRAAVSRLLRATLHHDSARSEVIKLFYHREDDDVVPTKTVLQPLIEMAAPVAKDWHYPGVEPVGNACPHCMYEPSSRSCACQERCKHHLRTCHMASRTNKHREDLHALILRRNPQCRWMKCRKDFKGLSLARIAKHIAGHLPDDTTNPAVCSYDKCIQQPCDDQDALKYHLLMEHLAPHPELLPSWYYCFECAEYMQCEQDWRVHCQLHLQKLDMSCGVTSENDVLILPGLCPFCLADHDLPAAKKYNQYIRKFLLHSHITKEHLSRAKWPLPCPHPKCEAQLESVPEFWDHVEEIHHIQPPQEYVTLQNKRKGKVLSKHSLAEVPQAQTCDSGTQDPSSVNSSPSLPEHEHAQRQKAVTDETGSRKTQRSGSCPKSPRTTGPVRESEEDVLSSRRTPSPRRSSSPLFVPQHDDAVEKGTGDRDGVLAGQDNLRGDAYAMSGSLATSPTLSSDEALVASDPVLGSTPANHLVHATCLDVGGKAVGPGYSMKRCAPDALTSPSKRTCSAAGEGDYTCWPAIPRVLDAEDTSDLPSVHAQVALRLSHLKLQALNNLADSPTLKDCAWSVVLAGEDLLYHFYAGEDIGTDDTEQLEKDMGQILGSLLGRRFSEEDVGSLAAERMLPIDSRYLTHPGEAQRKSEREKTELAEEKSRKKAARIKALAHRTQKASRPSGQQD</sequence>
<feature type="compositionally biased region" description="Low complexity" evidence="2">
    <location>
        <begin position="863"/>
        <end position="875"/>
    </location>
</feature>
<proteinExistence type="predicted"/>
<dbReference type="OrthoDB" id="3943630at2759"/>
<dbReference type="PANTHER" id="PTHR37535">
    <property type="entry name" value="FLUG DOMAIN PROTEIN"/>
    <property type="match status" value="1"/>
</dbReference>
<keyword evidence="4" id="KW-1185">Reference proteome</keyword>
<dbReference type="Proteomes" id="UP000237631">
    <property type="component" value="Unassembled WGS sequence"/>
</dbReference>
<dbReference type="SUPFAM" id="SSF56349">
    <property type="entry name" value="DNA breaking-rejoining enzymes"/>
    <property type="match status" value="1"/>
</dbReference>
<dbReference type="GO" id="GO:0003677">
    <property type="term" value="F:DNA binding"/>
    <property type="evidence" value="ECO:0007669"/>
    <property type="project" value="InterPro"/>
</dbReference>
<dbReference type="GO" id="GO:0015074">
    <property type="term" value="P:DNA integration"/>
    <property type="evidence" value="ECO:0007669"/>
    <property type="project" value="InterPro"/>
</dbReference>
<dbReference type="Pfam" id="PF11917">
    <property type="entry name" value="DUF3435"/>
    <property type="match status" value="1"/>
</dbReference>
<feature type="compositionally biased region" description="Basic and acidic residues" evidence="2">
    <location>
        <begin position="817"/>
        <end position="834"/>
    </location>
</feature>
<feature type="region of interest" description="Disordered" evidence="2">
    <location>
        <begin position="1099"/>
        <end position="1145"/>
    </location>
</feature>
<reference evidence="4" key="1">
    <citation type="journal article" date="2017" name="bioRxiv">
        <title>Conservation of a gene cluster reveals novel cercosporin biosynthetic mechanisms and extends production to the genus Colletotrichum.</title>
        <authorList>
            <person name="de Jonge R."/>
            <person name="Ebert M.K."/>
            <person name="Huitt-Roehl C.R."/>
            <person name="Pal P."/>
            <person name="Suttle J.C."/>
            <person name="Spanner R.E."/>
            <person name="Neubauer J.D."/>
            <person name="Jurick W.M.II."/>
            <person name="Stott K.A."/>
            <person name="Secor G.A."/>
            <person name="Thomma B.P.H.J."/>
            <person name="Van de Peer Y."/>
            <person name="Townsend C.A."/>
            <person name="Bolton M.D."/>
        </authorList>
    </citation>
    <scope>NUCLEOTIDE SEQUENCE [LARGE SCALE GENOMIC DNA]</scope>
    <source>
        <strain evidence="4">CBS538.71</strain>
    </source>
</reference>
<dbReference type="GO" id="GO:0006310">
    <property type="term" value="P:DNA recombination"/>
    <property type="evidence" value="ECO:0007669"/>
    <property type="project" value="UniProtKB-KW"/>
</dbReference>
<evidence type="ECO:0008006" key="5">
    <source>
        <dbReference type="Google" id="ProtNLM"/>
    </source>
</evidence>
<feature type="compositionally biased region" description="Basic and acidic residues" evidence="2">
    <location>
        <begin position="880"/>
        <end position="894"/>
    </location>
</feature>
<dbReference type="STRING" id="357750.A0A2S6CMG4"/>
<protein>
    <recommendedName>
        <fullName evidence="5">C2H2-type domain-containing protein</fullName>
    </recommendedName>
</protein>
<comment type="caution">
    <text evidence="3">The sequence shown here is derived from an EMBL/GenBank/DDBJ whole genome shotgun (WGS) entry which is preliminary data.</text>
</comment>
<dbReference type="InterPro" id="IPR013762">
    <property type="entry name" value="Integrase-like_cat_sf"/>
</dbReference>
<organism evidence="3 4">
    <name type="scientific">Cercospora berteroae</name>
    <dbReference type="NCBI Taxonomy" id="357750"/>
    <lineage>
        <taxon>Eukaryota</taxon>
        <taxon>Fungi</taxon>
        <taxon>Dikarya</taxon>
        <taxon>Ascomycota</taxon>
        <taxon>Pezizomycotina</taxon>
        <taxon>Dothideomycetes</taxon>
        <taxon>Dothideomycetidae</taxon>
        <taxon>Mycosphaerellales</taxon>
        <taxon>Mycosphaerellaceae</taxon>
        <taxon>Cercospora</taxon>
    </lineage>
</organism>
<gene>
    <name evidence="3" type="ORF">CBER1_08602</name>
</gene>
<feature type="compositionally biased region" description="Basic and acidic residues" evidence="2">
    <location>
        <begin position="1103"/>
        <end position="1120"/>
    </location>
</feature>
<evidence type="ECO:0000256" key="1">
    <source>
        <dbReference type="ARBA" id="ARBA00023172"/>
    </source>
</evidence>
<dbReference type="AlphaFoldDB" id="A0A2S6CMG4"/>
<evidence type="ECO:0000256" key="2">
    <source>
        <dbReference type="SAM" id="MobiDB-lite"/>
    </source>
</evidence>
<dbReference type="EMBL" id="PNEN01000174">
    <property type="protein sequence ID" value="PPJ60936.1"/>
    <property type="molecule type" value="Genomic_DNA"/>
</dbReference>
<dbReference type="InterPro" id="IPR011010">
    <property type="entry name" value="DNA_brk_join_enz"/>
</dbReference>
<accession>A0A2S6CMG4</accession>
<feature type="compositionally biased region" description="Polar residues" evidence="2">
    <location>
        <begin position="839"/>
        <end position="849"/>
    </location>
</feature>
<evidence type="ECO:0000313" key="3">
    <source>
        <dbReference type="EMBL" id="PPJ60936.1"/>
    </source>
</evidence>
<evidence type="ECO:0000313" key="4">
    <source>
        <dbReference type="Proteomes" id="UP000237631"/>
    </source>
</evidence>